<evidence type="ECO:0008006" key="4">
    <source>
        <dbReference type="Google" id="ProtNLM"/>
    </source>
</evidence>
<evidence type="ECO:0000313" key="3">
    <source>
        <dbReference type="Proteomes" id="UP001054902"/>
    </source>
</evidence>
<comment type="caution">
    <text evidence="2">The sequence shown here is derived from an EMBL/GenBank/DDBJ whole genome shotgun (WGS) entry which is preliminary data.</text>
</comment>
<dbReference type="SUPFAM" id="SSF140860">
    <property type="entry name" value="Pseudo ankyrin repeat-like"/>
    <property type="match status" value="1"/>
</dbReference>
<feature type="compositionally biased region" description="Acidic residues" evidence="1">
    <location>
        <begin position="305"/>
        <end position="324"/>
    </location>
</feature>
<evidence type="ECO:0000313" key="2">
    <source>
        <dbReference type="EMBL" id="GFH52647.1"/>
    </source>
</evidence>
<organism evidence="2 3">
    <name type="scientific">Chaetoceros tenuissimus</name>
    <dbReference type="NCBI Taxonomy" id="426638"/>
    <lineage>
        <taxon>Eukaryota</taxon>
        <taxon>Sar</taxon>
        <taxon>Stramenopiles</taxon>
        <taxon>Ochrophyta</taxon>
        <taxon>Bacillariophyta</taxon>
        <taxon>Coscinodiscophyceae</taxon>
        <taxon>Chaetocerotophycidae</taxon>
        <taxon>Chaetocerotales</taxon>
        <taxon>Chaetocerotaceae</taxon>
        <taxon>Chaetoceros</taxon>
    </lineage>
</organism>
<dbReference type="PANTHER" id="PTHR46586">
    <property type="entry name" value="ANKYRIN REPEAT-CONTAINING PROTEIN"/>
    <property type="match status" value="1"/>
</dbReference>
<dbReference type="InterPro" id="IPR052050">
    <property type="entry name" value="SecEffector_AnkRepeat"/>
</dbReference>
<accession>A0AAD3CUU4</accession>
<proteinExistence type="predicted"/>
<sequence>MQSPRRITFHETYAIDTFFPKKQLALGKRKQNKEPTLKKQRKLSVDIYNQQSSELYSLPIHILRECLSFLGSGNYIYIASTSRIFRKAYRSLYWNSTCTAASQIIDSTSRFDYFTLHLENMKHDDILYETITTRVLKQAIFQSKMYVMEYAERHNLFTSELLSVLAKSGNLTLLKWAEQFDWPEWHYQVIFQYALEYDYLHVLKHLYALHTQRNGVNLTNVFKDAFPKVVTYGNLECVKYLHEVADCAWNESSTWFAVVYNHLDVLKYLIQEGCPIDYQACMNSALIDGYQDVLEYLQQQQEGRVEEEEDGEVLDDEQDEIEVE</sequence>
<keyword evidence="3" id="KW-1185">Reference proteome</keyword>
<name>A0AAD3CUU4_9STRA</name>
<dbReference type="Proteomes" id="UP001054902">
    <property type="component" value="Unassembled WGS sequence"/>
</dbReference>
<dbReference type="Gene3D" id="1.25.40.20">
    <property type="entry name" value="Ankyrin repeat-containing domain"/>
    <property type="match status" value="1"/>
</dbReference>
<protein>
    <recommendedName>
        <fullName evidence="4">F-box domain-containing protein</fullName>
    </recommendedName>
</protein>
<evidence type="ECO:0000256" key="1">
    <source>
        <dbReference type="SAM" id="MobiDB-lite"/>
    </source>
</evidence>
<dbReference type="AlphaFoldDB" id="A0AAD3CUU4"/>
<dbReference type="EMBL" id="BLLK01000045">
    <property type="protein sequence ID" value="GFH52647.1"/>
    <property type="molecule type" value="Genomic_DNA"/>
</dbReference>
<gene>
    <name evidence="2" type="ORF">CTEN210_09123</name>
</gene>
<feature type="region of interest" description="Disordered" evidence="1">
    <location>
        <begin position="301"/>
        <end position="324"/>
    </location>
</feature>
<dbReference type="PANTHER" id="PTHR46586:SF3">
    <property type="entry name" value="ANKYRIN REPEAT-CONTAINING PROTEIN"/>
    <property type="match status" value="1"/>
</dbReference>
<reference evidence="2 3" key="1">
    <citation type="journal article" date="2021" name="Sci. Rep.">
        <title>The genome of the diatom Chaetoceros tenuissimus carries an ancient integrated fragment of an extant virus.</title>
        <authorList>
            <person name="Hongo Y."/>
            <person name="Kimura K."/>
            <person name="Takaki Y."/>
            <person name="Yoshida Y."/>
            <person name="Baba S."/>
            <person name="Kobayashi G."/>
            <person name="Nagasaki K."/>
            <person name="Hano T."/>
            <person name="Tomaru Y."/>
        </authorList>
    </citation>
    <scope>NUCLEOTIDE SEQUENCE [LARGE SCALE GENOMIC DNA]</scope>
    <source>
        <strain evidence="2 3">NIES-3715</strain>
    </source>
</reference>
<dbReference type="InterPro" id="IPR036770">
    <property type="entry name" value="Ankyrin_rpt-contain_sf"/>
</dbReference>